<evidence type="ECO:0000313" key="3">
    <source>
        <dbReference type="Proteomes" id="UP000184188"/>
    </source>
</evidence>
<dbReference type="Proteomes" id="UP000184188">
    <property type="component" value="Unassembled WGS sequence"/>
</dbReference>
<feature type="region of interest" description="Disordered" evidence="1">
    <location>
        <begin position="76"/>
        <end position="99"/>
    </location>
</feature>
<dbReference type="AlphaFoldDB" id="A0A1L9S7D9"/>
<dbReference type="RefSeq" id="XP_022577581.1">
    <property type="nucleotide sequence ID" value="XM_022730007.1"/>
</dbReference>
<dbReference type="EMBL" id="KV878354">
    <property type="protein sequence ID" value="OJJ43071.1"/>
    <property type="molecule type" value="Genomic_DNA"/>
</dbReference>
<evidence type="ECO:0000256" key="1">
    <source>
        <dbReference type="SAM" id="MobiDB-lite"/>
    </source>
</evidence>
<proteinExistence type="predicted"/>
<accession>A0A1L9S7D9</accession>
<reference evidence="3" key="1">
    <citation type="journal article" date="2017" name="Genome Biol.">
        <title>Comparative genomics reveals high biological diversity and specific adaptations in the industrially and medically important fungal genus Aspergillus.</title>
        <authorList>
            <person name="de Vries R.P."/>
            <person name="Riley R."/>
            <person name="Wiebenga A."/>
            <person name="Aguilar-Osorio G."/>
            <person name="Amillis S."/>
            <person name="Uchima C.A."/>
            <person name="Anderluh G."/>
            <person name="Asadollahi M."/>
            <person name="Askin M."/>
            <person name="Barry K."/>
            <person name="Battaglia E."/>
            <person name="Bayram O."/>
            <person name="Benocci T."/>
            <person name="Braus-Stromeyer S.A."/>
            <person name="Caldana C."/>
            <person name="Canovas D."/>
            <person name="Cerqueira G.C."/>
            <person name="Chen F."/>
            <person name="Chen W."/>
            <person name="Choi C."/>
            <person name="Clum A."/>
            <person name="Dos Santos R.A."/>
            <person name="Damasio A.R."/>
            <person name="Diallinas G."/>
            <person name="Emri T."/>
            <person name="Fekete E."/>
            <person name="Flipphi M."/>
            <person name="Freyberg S."/>
            <person name="Gallo A."/>
            <person name="Gournas C."/>
            <person name="Habgood R."/>
            <person name="Hainaut M."/>
            <person name="Harispe M.L."/>
            <person name="Henrissat B."/>
            <person name="Hilden K.S."/>
            <person name="Hope R."/>
            <person name="Hossain A."/>
            <person name="Karabika E."/>
            <person name="Karaffa L."/>
            <person name="Karanyi Z."/>
            <person name="Krasevec N."/>
            <person name="Kuo A."/>
            <person name="Kusch H."/>
            <person name="LaButti K."/>
            <person name="Lagendijk E.L."/>
            <person name="Lapidus A."/>
            <person name="Levasseur A."/>
            <person name="Lindquist E."/>
            <person name="Lipzen A."/>
            <person name="Logrieco A.F."/>
            <person name="MacCabe A."/>
            <person name="Maekelae M.R."/>
            <person name="Malavazi I."/>
            <person name="Melin P."/>
            <person name="Meyer V."/>
            <person name="Mielnichuk N."/>
            <person name="Miskei M."/>
            <person name="Molnar A.P."/>
            <person name="Mule G."/>
            <person name="Ngan C.Y."/>
            <person name="Orejas M."/>
            <person name="Orosz E."/>
            <person name="Ouedraogo J.P."/>
            <person name="Overkamp K.M."/>
            <person name="Park H.-S."/>
            <person name="Perrone G."/>
            <person name="Piumi F."/>
            <person name="Punt P.J."/>
            <person name="Ram A.F."/>
            <person name="Ramon A."/>
            <person name="Rauscher S."/>
            <person name="Record E."/>
            <person name="Riano-Pachon D.M."/>
            <person name="Robert V."/>
            <person name="Roehrig J."/>
            <person name="Ruller R."/>
            <person name="Salamov A."/>
            <person name="Salih N.S."/>
            <person name="Samson R.A."/>
            <person name="Sandor E."/>
            <person name="Sanguinetti M."/>
            <person name="Schuetze T."/>
            <person name="Sepcic K."/>
            <person name="Shelest E."/>
            <person name="Sherlock G."/>
            <person name="Sophianopoulou V."/>
            <person name="Squina F.M."/>
            <person name="Sun H."/>
            <person name="Susca A."/>
            <person name="Todd R.B."/>
            <person name="Tsang A."/>
            <person name="Unkles S.E."/>
            <person name="van de Wiele N."/>
            <person name="van Rossen-Uffink D."/>
            <person name="Oliveira J.V."/>
            <person name="Vesth T.C."/>
            <person name="Visser J."/>
            <person name="Yu J.-H."/>
            <person name="Zhou M."/>
            <person name="Andersen M.R."/>
            <person name="Archer D.B."/>
            <person name="Baker S.E."/>
            <person name="Benoit I."/>
            <person name="Brakhage A.A."/>
            <person name="Braus G.H."/>
            <person name="Fischer R."/>
            <person name="Frisvad J.C."/>
            <person name="Goldman G.H."/>
            <person name="Houbraken J."/>
            <person name="Oakley B."/>
            <person name="Pocsi I."/>
            <person name="Scazzocchio C."/>
            <person name="Seiboth B."/>
            <person name="vanKuyk P.A."/>
            <person name="Wortman J."/>
            <person name="Dyer P.S."/>
            <person name="Grigoriev I.V."/>
        </authorList>
    </citation>
    <scope>NUCLEOTIDE SEQUENCE [LARGE SCALE GENOMIC DNA]</scope>
    <source>
        <strain evidence="3">CBS 506.65</strain>
    </source>
</reference>
<gene>
    <name evidence="2" type="ORF">ASPZODRAFT_74964</name>
</gene>
<name>A0A1L9S7D9_9EURO</name>
<evidence type="ECO:0000313" key="2">
    <source>
        <dbReference type="EMBL" id="OJJ43071.1"/>
    </source>
</evidence>
<dbReference type="GeneID" id="34616471"/>
<organism evidence="2 3">
    <name type="scientific">Penicilliopsis zonata CBS 506.65</name>
    <dbReference type="NCBI Taxonomy" id="1073090"/>
    <lineage>
        <taxon>Eukaryota</taxon>
        <taxon>Fungi</taxon>
        <taxon>Dikarya</taxon>
        <taxon>Ascomycota</taxon>
        <taxon>Pezizomycotina</taxon>
        <taxon>Eurotiomycetes</taxon>
        <taxon>Eurotiomycetidae</taxon>
        <taxon>Eurotiales</taxon>
        <taxon>Aspergillaceae</taxon>
        <taxon>Penicilliopsis</taxon>
    </lineage>
</organism>
<dbReference type="STRING" id="1073090.A0A1L9S7D9"/>
<sequence length="99" mass="11061">MPSPQTVRRLILTGAVTSITIAGTLYGAGLKTNTEVAQTTQKRREATIESKLEVLRETRTTLVSKKDMVEKQLRDLEARIEDRKRKGVDAASKERPHEG</sequence>
<keyword evidence="3" id="KW-1185">Reference proteome</keyword>
<dbReference type="OrthoDB" id="5428081at2759"/>
<protein>
    <submittedName>
        <fullName evidence="2">Uncharacterized protein</fullName>
    </submittedName>
</protein>
<dbReference type="VEuPathDB" id="FungiDB:ASPZODRAFT_74964"/>